<keyword evidence="9" id="KW-0732">Signal</keyword>
<keyword evidence="4 8" id="KW-0479">Metal-binding</keyword>
<organism evidence="11 12">
    <name type="scientific">Noviherbaspirillum suwonense</name>
    <dbReference type="NCBI Taxonomy" id="1224511"/>
    <lineage>
        <taxon>Bacteria</taxon>
        <taxon>Pseudomonadati</taxon>
        <taxon>Pseudomonadota</taxon>
        <taxon>Betaproteobacteria</taxon>
        <taxon>Burkholderiales</taxon>
        <taxon>Oxalobacteraceae</taxon>
        <taxon>Noviherbaspirillum</taxon>
    </lineage>
</organism>
<evidence type="ECO:0000313" key="11">
    <source>
        <dbReference type="EMBL" id="SMP62081.1"/>
    </source>
</evidence>
<dbReference type="PRINTS" id="PR00605">
    <property type="entry name" value="CYTCHROMECIC"/>
</dbReference>
<keyword evidence="5" id="KW-0574">Periplasm</keyword>
<dbReference type="Pfam" id="PF00034">
    <property type="entry name" value="Cytochrom_C"/>
    <property type="match status" value="2"/>
</dbReference>
<evidence type="ECO:0000256" key="5">
    <source>
        <dbReference type="ARBA" id="ARBA00022764"/>
    </source>
</evidence>
<keyword evidence="7 8" id="KW-0408">Iron</keyword>
<gene>
    <name evidence="11" type="ORF">SAMN06295970_10823</name>
</gene>
<dbReference type="Proteomes" id="UP001158049">
    <property type="component" value="Unassembled WGS sequence"/>
</dbReference>
<feature type="signal peptide" evidence="9">
    <location>
        <begin position="1"/>
        <end position="29"/>
    </location>
</feature>
<dbReference type="InterPro" id="IPR024167">
    <property type="entry name" value="Cytochrome_c4-like"/>
</dbReference>
<dbReference type="PANTHER" id="PTHR33751:SF9">
    <property type="entry name" value="CYTOCHROME C4"/>
    <property type="match status" value="1"/>
</dbReference>
<keyword evidence="2" id="KW-0813">Transport</keyword>
<feature type="domain" description="Cytochrome c" evidence="10">
    <location>
        <begin position="121"/>
        <end position="202"/>
    </location>
</feature>
<dbReference type="InterPro" id="IPR008168">
    <property type="entry name" value="Cyt_C_IC"/>
</dbReference>
<dbReference type="RefSeq" id="WP_430438475.1">
    <property type="nucleotide sequence ID" value="NZ_FXUL01000008.1"/>
</dbReference>
<evidence type="ECO:0000256" key="3">
    <source>
        <dbReference type="ARBA" id="ARBA00022617"/>
    </source>
</evidence>
<comment type="caution">
    <text evidence="11">The sequence shown here is derived from an EMBL/GenBank/DDBJ whole genome shotgun (WGS) entry which is preliminary data.</text>
</comment>
<protein>
    <submittedName>
        <fullName evidence="11">Cytochrome c553</fullName>
    </submittedName>
</protein>
<keyword evidence="12" id="KW-1185">Reference proteome</keyword>
<proteinExistence type="predicted"/>
<dbReference type="PROSITE" id="PS51007">
    <property type="entry name" value="CYTC"/>
    <property type="match status" value="2"/>
</dbReference>
<dbReference type="InterPro" id="IPR009056">
    <property type="entry name" value="Cyt_c-like_dom"/>
</dbReference>
<dbReference type="SUPFAM" id="SSF46626">
    <property type="entry name" value="Cytochrome c"/>
    <property type="match status" value="2"/>
</dbReference>
<dbReference type="InterPro" id="IPR036909">
    <property type="entry name" value="Cyt_c-like_dom_sf"/>
</dbReference>
<comment type="subcellular location">
    <subcellularLocation>
        <location evidence="1">Periplasm</location>
    </subcellularLocation>
</comment>
<evidence type="ECO:0000256" key="2">
    <source>
        <dbReference type="ARBA" id="ARBA00022448"/>
    </source>
</evidence>
<dbReference type="PIRSF" id="PIRSF000005">
    <property type="entry name" value="Cytochrome_c4"/>
    <property type="match status" value="1"/>
</dbReference>
<evidence type="ECO:0000256" key="6">
    <source>
        <dbReference type="ARBA" id="ARBA00022982"/>
    </source>
</evidence>
<dbReference type="EMBL" id="FXUL01000008">
    <property type="protein sequence ID" value="SMP62081.1"/>
    <property type="molecule type" value="Genomic_DNA"/>
</dbReference>
<name>A0ABY1Q9T9_9BURK</name>
<keyword evidence="3 8" id="KW-0349">Heme</keyword>
<evidence type="ECO:0000256" key="4">
    <source>
        <dbReference type="ARBA" id="ARBA00022723"/>
    </source>
</evidence>
<keyword evidence="6" id="KW-0249">Electron transport</keyword>
<evidence type="ECO:0000256" key="9">
    <source>
        <dbReference type="SAM" id="SignalP"/>
    </source>
</evidence>
<feature type="domain" description="Cytochrome c" evidence="10">
    <location>
        <begin position="32"/>
        <end position="110"/>
    </location>
</feature>
<evidence type="ECO:0000259" key="10">
    <source>
        <dbReference type="PROSITE" id="PS51007"/>
    </source>
</evidence>
<sequence length="202" mass="21736">MPRLSTFHTMKKIPLALMLSLFLPALCAAADPDADAGKRKAEACVACHGPAGNSSGGAFPTLAGQTSRYLYLQLRDFKEGRRKDPSMSPVAAALSKEDMQDLAAYFSAQKQAGNGFKPDPAKVKAGAAKASETLCAMCHLGELKGQNEIPRLAGQQPDYVIKQLKDFRERNRTNDAGNMTSVSKNLSDDDIANLAHYIASLY</sequence>
<feature type="chain" id="PRO_5046367219" evidence="9">
    <location>
        <begin position="30"/>
        <end position="202"/>
    </location>
</feature>
<evidence type="ECO:0000256" key="1">
    <source>
        <dbReference type="ARBA" id="ARBA00004418"/>
    </source>
</evidence>
<dbReference type="InterPro" id="IPR050597">
    <property type="entry name" value="Cytochrome_c_Oxidase_Subunit"/>
</dbReference>
<evidence type="ECO:0000256" key="8">
    <source>
        <dbReference type="PROSITE-ProRule" id="PRU00433"/>
    </source>
</evidence>
<accession>A0ABY1Q9T9</accession>
<evidence type="ECO:0000256" key="7">
    <source>
        <dbReference type="ARBA" id="ARBA00023004"/>
    </source>
</evidence>
<dbReference type="PANTHER" id="PTHR33751">
    <property type="entry name" value="CBB3-TYPE CYTOCHROME C OXIDASE SUBUNIT FIXP"/>
    <property type="match status" value="1"/>
</dbReference>
<evidence type="ECO:0000313" key="12">
    <source>
        <dbReference type="Proteomes" id="UP001158049"/>
    </source>
</evidence>
<dbReference type="Gene3D" id="1.10.760.10">
    <property type="entry name" value="Cytochrome c-like domain"/>
    <property type="match status" value="2"/>
</dbReference>
<reference evidence="11 12" key="1">
    <citation type="submission" date="2017-05" db="EMBL/GenBank/DDBJ databases">
        <authorList>
            <person name="Varghese N."/>
            <person name="Submissions S."/>
        </authorList>
    </citation>
    <scope>NUCLEOTIDE SEQUENCE [LARGE SCALE GENOMIC DNA]</scope>
    <source>
        <strain evidence="11 12">DSM 26001</strain>
    </source>
</reference>